<dbReference type="PROSITE" id="PS00464">
    <property type="entry name" value="RIBOSOMAL_L22"/>
    <property type="match status" value="1"/>
</dbReference>
<dbReference type="PANTHER" id="PTHR13501">
    <property type="entry name" value="CHLOROPLAST 50S RIBOSOMAL PROTEIN L22-RELATED"/>
    <property type="match status" value="1"/>
</dbReference>
<dbReference type="Proteomes" id="UP001501510">
    <property type="component" value="Unassembled WGS sequence"/>
</dbReference>
<keyword evidence="7 10" id="KW-0687">Ribonucleoprotein</keyword>
<dbReference type="Pfam" id="PF00237">
    <property type="entry name" value="Ribosomal_L22"/>
    <property type="match status" value="1"/>
</dbReference>
<dbReference type="InterPro" id="IPR047867">
    <property type="entry name" value="Ribosomal_uL22_bac/org-type"/>
</dbReference>
<dbReference type="SUPFAM" id="SSF54843">
    <property type="entry name" value="Ribosomal protein L22"/>
    <property type="match status" value="1"/>
</dbReference>
<organism evidence="14 15">
    <name type="scientific">Clostridium oceanicum</name>
    <dbReference type="NCBI Taxonomy" id="1543"/>
    <lineage>
        <taxon>Bacteria</taxon>
        <taxon>Bacillati</taxon>
        <taxon>Bacillota</taxon>
        <taxon>Clostridia</taxon>
        <taxon>Eubacteriales</taxon>
        <taxon>Clostridiaceae</taxon>
        <taxon>Clostridium</taxon>
    </lineage>
</organism>
<dbReference type="Gene3D" id="3.90.470.10">
    <property type="entry name" value="Ribosomal protein L22/L17"/>
    <property type="match status" value="1"/>
</dbReference>
<evidence type="ECO:0000256" key="2">
    <source>
        <dbReference type="ARBA" id="ARBA00009451"/>
    </source>
</evidence>
<dbReference type="InterPro" id="IPR005727">
    <property type="entry name" value="Ribosomal_uL22_bac/chlpt-type"/>
</dbReference>
<evidence type="ECO:0000313" key="15">
    <source>
        <dbReference type="Proteomes" id="UP001501510"/>
    </source>
</evidence>
<dbReference type="GO" id="GO:0005840">
    <property type="term" value="C:ribosome"/>
    <property type="evidence" value="ECO:0007669"/>
    <property type="project" value="UniProtKB-KW"/>
</dbReference>
<keyword evidence="5 10" id="KW-0694">RNA-binding</keyword>
<dbReference type="RefSeq" id="WP_343758809.1">
    <property type="nucleotide sequence ID" value="NZ_BAAACG010000003.1"/>
</dbReference>
<keyword evidence="6 10" id="KW-0689">Ribosomal protein</keyword>
<gene>
    <name evidence="10 14" type="primary">rplV</name>
    <name evidence="14" type="ORF">GCM10008906_06390</name>
</gene>
<evidence type="ECO:0000256" key="11">
    <source>
        <dbReference type="RuleBase" id="RU004005"/>
    </source>
</evidence>
<protein>
    <recommendedName>
        <fullName evidence="9 10">Large ribosomal subunit protein uL22</fullName>
    </recommendedName>
</protein>
<proteinExistence type="inferred from homology"/>
<evidence type="ECO:0000256" key="4">
    <source>
        <dbReference type="ARBA" id="ARBA00022730"/>
    </source>
</evidence>
<evidence type="ECO:0000256" key="5">
    <source>
        <dbReference type="ARBA" id="ARBA00022884"/>
    </source>
</evidence>
<comment type="similarity">
    <text evidence="2 10 11">Belongs to the universal ribosomal protein uL22 family.</text>
</comment>
<evidence type="ECO:0000256" key="12">
    <source>
        <dbReference type="RuleBase" id="RU004006"/>
    </source>
</evidence>
<comment type="function">
    <text evidence="10 13">This protein binds specifically to 23S rRNA; its binding is stimulated by other ribosomal proteins, e.g., L4, L17, and L20. It is important during the early stages of 50S assembly. It makes multiple contacts with different domains of the 23S rRNA in the assembled 50S subunit and ribosome.</text>
</comment>
<comment type="subunit">
    <text evidence="3 10 12">Part of the 50S ribosomal subunit.</text>
</comment>
<dbReference type="EMBL" id="BAAACG010000003">
    <property type="protein sequence ID" value="GAA0734341.1"/>
    <property type="molecule type" value="Genomic_DNA"/>
</dbReference>
<evidence type="ECO:0000256" key="10">
    <source>
        <dbReference type="HAMAP-Rule" id="MF_01331"/>
    </source>
</evidence>
<dbReference type="HAMAP" id="MF_01331_B">
    <property type="entry name" value="Ribosomal_uL22_B"/>
    <property type="match status" value="1"/>
</dbReference>
<evidence type="ECO:0000256" key="3">
    <source>
        <dbReference type="ARBA" id="ARBA00011838"/>
    </source>
</evidence>
<evidence type="ECO:0000256" key="8">
    <source>
        <dbReference type="ARBA" id="ARBA00025084"/>
    </source>
</evidence>
<dbReference type="InterPro" id="IPR018260">
    <property type="entry name" value="Ribosomal_uL22_CS"/>
</dbReference>
<dbReference type="CDD" id="cd00336">
    <property type="entry name" value="Ribosomal_L22"/>
    <property type="match status" value="1"/>
</dbReference>
<evidence type="ECO:0000313" key="14">
    <source>
        <dbReference type="EMBL" id="GAA0734341.1"/>
    </source>
</evidence>
<dbReference type="InterPro" id="IPR036394">
    <property type="entry name" value="Ribosomal_uL22_sf"/>
</dbReference>
<comment type="function">
    <text evidence="8">This protein binds specifically to 23S rRNA; its binding is stimulated by other ribosomal proteins, e.g. L4, L17, and L20. It is important during the early stages of 50S assembly. It makes multiple contacts with different domains of the 23S rRNA in the assembled 50S subunit and ribosome.</text>
</comment>
<keyword evidence="15" id="KW-1185">Reference proteome</keyword>
<name>A0ABP3UKI3_9CLOT</name>
<reference evidence="15" key="1">
    <citation type="journal article" date="2019" name="Int. J. Syst. Evol. Microbiol.">
        <title>The Global Catalogue of Microorganisms (GCM) 10K type strain sequencing project: providing services to taxonomists for standard genome sequencing and annotation.</title>
        <authorList>
            <consortium name="The Broad Institute Genomics Platform"/>
            <consortium name="The Broad Institute Genome Sequencing Center for Infectious Disease"/>
            <person name="Wu L."/>
            <person name="Ma J."/>
        </authorList>
    </citation>
    <scope>NUCLEOTIDE SEQUENCE [LARGE SCALE GENOMIC DNA]</scope>
    <source>
        <strain evidence="15">JCM 1407</strain>
    </source>
</reference>
<dbReference type="PANTHER" id="PTHR13501:SF8">
    <property type="entry name" value="LARGE RIBOSOMAL SUBUNIT PROTEIN UL22M"/>
    <property type="match status" value="1"/>
</dbReference>
<evidence type="ECO:0000256" key="6">
    <source>
        <dbReference type="ARBA" id="ARBA00022980"/>
    </source>
</evidence>
<evidence type="ECO:0000256" key="9">
    <source>
        <dbReference type="ARBA" id="ARBA00035207"/>
    </source>
</evidence>
<comment type="function">
    <text evidence="1 10">The globular domain of the protein is located near the polypeptide exit tunnel on the outside of the subunit, while an extended beta-hairpin is found that lines the wall of the exit tunnel in the center of the 70S ribosome.</text>
</comment>
<comment type="caution">
    <text evidence="14">The sequence shown here is derived from an EMBL/GenBank/DDBJ whole genome shotgun (WGS) entry which is preliminary data.</text>
</comment>
<evidence type="ECO:0000256" key="13">
    <source>
        <dbReference type="RuleBase" id="RU004008"/>
    </source>
</evidence>
<dbReference type="NCBIfam" id="TIGR01044">
    <property type="entry name" value="rplV_bact"/>
    <property type="match status" value="1"/>
</dbReference>
<accession>A0ABP3UKI3</accession>
<evidence type="ECO:0000256" key="7">
    <source>
        <dbReference type="ARBA" id="ARBA00023274"/>
    </source>
</evidence>
<dbReference type="InterPro" id="IPR001063">
    <property type="entry name" value="Ribosomal_uL22"/>
</dbReference>
<evidence type="ECO:0000256" key="1">
    <source>
        <dbReference type="ARBA" id="ARBA00003478"/>
    </source>
</evidence>
<keyword evidence="4 10" id="KW-0699">rRNA-binding</keyword>
<sequence length="111" mass="12505">MEAKAIVRYVRMSPRKIGVVLNLVRGKNVNEAFAILKYTPRDAAQVVYKALKSAVANAENNLNLDVNSLVISETYVGEGPTLKRYQPHAQGRAFRIRKRTSHLTLVVKERI</sequence>